<dbReference type="KEGG" id="rgr:FZ934_17245"/>
<organism evidence="2 3">
    <name type="scientific">Rhizobium grahamii</name>
    <dbReference type="NCBI Taxonomy" id="1120045"/>
    <lineage>
        <taxon>Bacteria</taxon>
        <taxon>Pseudomonadati</taxon>
        <taxon>Pseudomonadota</taxon>
        <taxon>Alphaproteobacteria</taxon>
        <taxon>Hyphomicrobiales</taxon>
        <taxon>Rhizobiaceae</taxon>
        <taxon>Rhizobium/Agrobacterium group</taxon>
        <taxon>Rhizobium</taxon>
    </lineage>
</organism>
<proteinExistence type="predicted"/>
<dbReference type="OrthoDB" id="9802674at2"/>
<dbReference type="AlphaFoldDB" id="A0A5Q0CDH9"/>
<evidence type="ECO:0000313" key="3">
    <source>
        <dbReference type="Proteomes" id="UP000326881"/>
    </source>
</evidence>
<keyword evidence="3" id="KW-1185">Reference proteome</keyword>
<feature type="region of interest" description="Disordered" evidence="1">
    <location>
        <begin position="1"/>
        <end position="21"/>
    </location>
</feature>
<accession>A0A5Q0CDH9</accession>
<sequence>MSGAVAMTRDRDHSMTRTSTTRIAKSRCMVAVAAMAAALLSGCASHDDLTTGGIPDDYRQRHPIVVTEAEQSVDIPVASTDRRLNTAQRDMIRGFAQNYGSRATGPVYLMTPEGSPNAAAARQLRGQVRAELSARGIASSKIVNSSYGAGATGDSAPIRLTFVGTTAMTSQCGQWPKDMINDFSNQNYYNFGCATQNNLAAQVANPEDLVAPRGMTPIDATRRNAAIKEYRETTTTIEDVAASGSSTF</sequence>
<protein>
    <submittedName>
        <fullName evidence="2">Pilus assembly protein CpaD</fullName>
    </submittedName>
</protein>
<evidence type="ECO:0000256" key="1">
    <source>
        <dbReference type="SAM" id="MobiDB-lite"/>
    </source>
</evidence>
<dbReference type="Proteomes" id="UP000326881">
    <property type="component" value="Chromosome"/>
</dbReference>
<dbReference type="InterPro" id="IPR013361">
    <property type="entry name" value="Pilus_CpaD"/>
</dbReference>
<name>A0A5Q0CDH9_9HYPH</name>
<dbReference type="NCBIfam" id="TIGR02522">
    <property type="entry name" value="pilus_cpaD"/>
    <property type="match status" value="1"/>
</dbReference>
<dbReference type="Pfam" id="PF09476">
    <property type="entry name" value="Pilus_CpaD"/>
    <property type="match status" value="1"/>
</dbReference>
<reference evidence="2 3" key="1">
    <citation type="submission" date="2019-08" db="EMBL/GenBank/DDBJ databases">
        <title>Prosopis cineraria nodule microbiome.</title>
        <authorList>
            <person name="Ali R."/>
            <person name="Chaluvadi S.R."/>
            <person name="Wang X."/>
        </authorList>
    </citation>
    <scope>NUCLEOTIDE SEQUENCE [LARGE SCALE GENOMIC DNA]</scope>
    <source>
        <strain evidence="2 3">BG7</strain>
    </source>
</reference>
<gene>
    <name evidence="2" type="ORF">FZ934_17245</name>
</gene>
<dbReference type="RefSeq" id="WP_153272047.1">
    <property type="nucleotide sequence ID" value="NZ_CP043498.1"/>
</dbReference>
<evidence type="ECO:0000313" key="2">
    <source>
        <dbReference type="EMBL" id="QFY61987.1"/>
    </source>
</evidence>
<dbReference type="InterPro" id="IPR019027">
    <property type="entry name" value="Pilus_biogenesis_CpaD-related"/>
</dbReference>
<dbReference type="EMBL" id="CP043498">
    <property type="protein sequence ID" value="QFY61987.1"/>
    <property type="molecule type" value="Genomic_DNA"/>
</dbReference>